<evidence type="ECO:0000313" key="3">
    <source>
        <dbReference type="Proteomes" id="UP001343492"/>
    </source>
</evidence>
<organism evidence="2 3">
    <name type="scientific">Altererythrobacter litoralis</name>
    <dbReference type="NCBI Taxonomy" id="3113904"/>
    <lineage>
        <taxon>Bacteria</taxon>
        <taxon>Pseudomonadati</taxon>
        <taxon>Pseudomonadota</taxon>
        <taxon>Alphaproteobacteria</taxon>
        <taxon>Sphingomonadales</taxon>
        <taxon>Erythrobacteraceae</taxon>
        <taxon>Altererythrobacter</taxon>
    </lineage>
</organism>
<proteinExistence type="predicted"/>
<feature type="chain" id="PRO_5047299182" evidence="1">
    <location>
        <begin position="18"/>
        <end position="72"/>
    </location>
</feature>
<gene>
    <name evidence="2" type="ORF">VRS74_04345</name>
</gene>
<evidence type="ECO:0000256" key="1">
    <source>
        <dbReference type="SAM" id="SignalP"/>
    </source>
</evidence>
<dbReference type="EMBL" id="JAZDQV010000003">
    <property type="protein sequence ID" value="MEE1876912.1"/>
    <property type="molecule type" value="Genomic_DNA"/>
</dbReference>
<protein>
    <submittedName>
        <fullName evidence="2">Uncharacterized protein</fullName>
    </submittedName>
</protein>
<sequence length="72" mass="7481">MLAASLVTAMIWAQAVAIAPAESAEIEVTATESRVGYEALMAGDNLRAIAEIEANRSLAANDPVRLINLGIA</sequence>
<dbReference type="RefSeq" id="WP_354144015.1">
    <property type="nucleotide sequence ID" value="NZ_JAZDQV010000003.1"/>
</dbReference>
<comment type="caution">
    <text evidence="2">The sequence shown here is derived from an EMBL/GenBank/DDBJ whole genome shotgun (WGS) entry which is preliminary data.</text>
</comment>
<name>A0ABU7GCT0_9SPHN</name>
<keyword evidence="3" id="KW-1185">Reference proteome</keyword>
<evidence type="ECO:0000313" key="2">
    <source>
        <dbReference type="EMBL" id="MEE1876912.1"/>
    </source>
</evidence>
<accession>A0ABU7GCT0</accession>
<keyword evidence="1" id="KW-0732">Signal</keyword>
<dbReference type="Proteomes" id="UP001343492">
    <property type="component" value="Unassembled WGS sequence"/>
</dbReference>
<reference evidence="2 3" key="1">
    <citation type="submission" date="2024-01" db="EMBL/GenBank/DDBJ databases">
        <title>The genome sequence of Erythrobacteraceae sp. strain 1XM1-14.</title>
        <authorList>
            <person name="Liu Y."/>
        </authorList>
    </citation>
    <scope>NUCLEOTIDE SEQUENCE [LARGE SCALE GENOMIC DNA]</scope>
    <source>
        <strain evidence="2 3">1XM1-14</strain>
    </source>
</reference>
<feature type="signal peptide" evidence="1">
    <location>
        <begin position="1"/>
        <end position="17"/>
    </location>
</feature>